<dbReference type="InterPro" id="IPR036291">
    <property type="entry name" value="NAD(P)-bd_dom_sf"/>
</dbReference>
<evidence type="ECO:0000256" key="2">
    <source>
        <dbReference type="ARBA" id="ARBA00005372"/>
    </source>
</evidence>
<evidence type="ECO:0000256" key="1">
    <source>
        <dbReference type="ARBA" id="ARBA00005107"/>
    </source>
</evidence>
<dbReference type="PANTHER" id="PTHR43162:SF1">
    <property type="entry name" value="PRESTALK A DIFFERENTIATION PROTEIN A"/>
    <property type="match status" value="1"/>
</dbReference>
<evidence type="ECO:0000256" key="3">
    <source>
        <dbReference type="ARBA" id="ARBA00022589"/>
    </source>
</evidence>
<evidence type="ECO:0000259" key="5">
    <source>
        <dbReference type="Pfam" id="PF05368"/>
    </source>
</evidence>
<keyword evidence="3" id="KW-0017">Alkaloid metabolism</keyword>
<proteinExistence type="inferred from homology"/>
<dbReference type="SUPFAM" id="SSF51735">
    <property type="entry name" value="NAD(P)-binding Rossmann-fold domains"/>
    <property type="match status" value="1"/>
</dbReference>
<comment type="caution">
    <text evidence="6">The sequence shown here is derived from an EMBL/GenBank/DDBJ whole genome shotgun (WGS) entry which is preliminary data.</text>
</comment>
<evidence type="ECO:0000313" key="7">
    <source>
        <dbReference type="Proteomes" id="UP001362999"/>
    </source>
</evidence>
<dbReference type="InterPro" id="IPR008030">
    <property type="entry name" value="NmrA-like"/>
</dbReference>
<dbReference type="NCBIfam" id="TIGR03649">
    <property type="entry name" value="ergot_EASG"/>
    <property type="match status" value="1"/>
</dbReference>
<dbReference type="Pfam" id="PF05368">
    <property type="entry name" value="NmrA"/>
    <property type="match status" value="1"/>
</dbReference>
<organism evidence="6 7">
    <name type="scientific">Favolaschia claudopus</name>
    <dbReference type="NCBI Taxonomy" id="2862362"/>
    <lineage>
        <taxon>Eukaryota</taxon>
        <taxon>Fungi</taxon>
        <taxon>Dikarya</taxon>
        <taxon>Basidiomycota</taxon>
        <taxon>Agaricomycotina</taxon>
        <taxon>Agaricomycetes</taxon>
        <taxon>Agaricomycetidae</taxon>
        <taxon>Agaricales</taxon>
        <taxon>Marasmiineae</taxon>
        <taxon>Mycenaceae</taxon>
        <taxon>Favolaschia</taxon>
    </lineage>
</organism>
<dbReference type="Proteomes" id="UP001362999">
    <property type="component" value="Unassembled WGS sequence"/>
</dbReference>
<comment type="pathway">
    <text evidence="1">Alkaloid biosynthesis; ergot alkaloid biosynthesis.</text>
</comment>
<dbReference type="GO" id="GO:0009820">
    <property type="term" value="P:alkaloid metabolic process"/>
    <property type="evidence" value="ECO:0007669"/>
    <property type="project" value="UniProtKB-KW"/>
</dbReference>
<sequence>MTVLLTGGMGRSAKPLAERLHAANIPFLIANRSGVVPEPFRDRGVQFDWLDSSTYRLPFEADKSIDRVYLIAPSSGDPIPPMKAFIDFAIQQGVKRFVLMSAAPAPIGGPMMGKVHEYLDSLGVEYCALRPSWFFENLVFSLAAWIREHNEIANAVKSGKIGWISNEDIADVAFKALTDSAIEHNNPIMVGPELLTFAQIADLFTDILGRKIAYREVTPTESKEIILKQGRTEEFAEMKSKLEGLLAEGLEERCYYQADFVGKRTMREFIEERKAAWEVGHA</sequence>
<dbReference type="AlphaFoldDB" id="A0AAW0DFP6"/>
<gene>
    <name evidence="6" type="ORF">R3P38DRAFT_2684438</name>
</gene>
<evidence type="ECO:0000313" key="6">
    <source>
        <dbReference type="EMBL" id="KAK7051745.1"/>
    </source>
</evidence>
<name>A0AAW0DFP6_9AGAR</name>
<dbReference type="EMBL" id="JAWWNJ010000007">
    <property type="protein sequence ID" value="KAK7051745.1"/>
    <property type="molecule type" value="Genomic_DNA"/>
</dbReference>
<keyword evidence="7" id="KW-1185">Reference proteome</keyword>
<reference evidence="6 7" key="1">
    <citation type="journal article" date="2024" name="J Genomics">
        <title>Draft genome sequencing and assembly of Favolaschia claudopus CIRM-BRFM 2984 isolated from oak limbs.</title>
        <authorList>
            <person name="Navarro D."/>
            <person name="Drula E."/>
            <person name="Chaduli D."/>
            <person name="Cazenave R."/>
            <person name="Ahrendt S."/>
            <person name="Wang J."/>
            <person name="Lipzen A."/>
            <person name="Daum C."/>
            <person name="Barry K."/>
            <person name="Grigoriev I.V."/>
            <person name="Favel A."/>
            <person name="Rosso M.N."/>
            <person name="Martin F."/>
        </authorList>
    </citation>
    <scope>NUCLEOTIDE SEQUENCE [LARGE SCALE GENOMIC DNA]</scope>
    <source>
        <strain evidence="6 7">CIRM-BRFM 2984</strain>
    </source>
</reference>
<comment type="similarity">
    <text evidence="2">Belongs to the fgaFS/easG family.</text>
</comment>
<evidence type="ECO:0000256" key="4">
    <source>
        <dbReference type="ARBA" id="ARBA00023002"/>
    </source>
</evidence>
<dbReference type="Gene3D" id="3.90.25.10">
    <property type="entry name" value="UDP-galactose 4-epimerase, domain 1"/>
    <property type="match status" value="1"/>
</dbReference>
<dbReference type="InterPro" id="IPR051604">
    <property type="entry name" value="Ergot_Alk_Oxidoreductase"/>
</dbReference>
<feature type="domain" description="NmrA-like" evidence="5">
    <location>
        <begin position="2"/>
        <end position="270"/>
    </location>
</feature>
<dbReference type="Gene3D" id="3.40.50.720">
    <property type="entry name" value="NAD(P)-binding Rossmann-like Domain"/>
    <property type="match status" value="1"/>
</dbReference>
<dbReference type="GO" id="GO:0016491">
    <property type="term" value="F:oxidoreductase activity"/>
    <property type="evidence" value="ECO:0007669"/>
    <property type="project" value="UniProtKB-KW"/>
</dbReference>
<dbReference type="InterPro" id="IPR019901">
    <property type="entry name" value="Ergot_alkaloid_biosynthesis"/>
</dbReference>
<keyword evidence="4" id="KW-0560">Oxidoreductase</keyword>
<protein>
    <submittedName>
        <fullName evidence="6">NAD(P)-binding protein</fullName>
    </submittedName>
</protein>
<dbReference type="PANTHER" id="PTHR43162">
    <property type="match status" value="1"/>
</dbReference>
<accession>A0AAW0DFP6</accession>